<dbReference type="EMBL" id="LCWV01000020">
    <property type="protein sequence ID" value="PWI67100.1"/>
    <property type="molecule type" value="Genomic_DNA"/>
</dbReference>
<feature type="region of interest" description="Disordered" evidence="6">
    <location>
        <begin position="697"/>
        <end position="721"/>
    </location>
</feature>
<evidence type="ECO:0008006" key="10">
    <source>
        <dbReference type="Google" id="ProtNLM"/>
    </source>
</evidence>
<dbReference type="InterPro" id="IPR036396">
    <property type="entry name" value="Cyt_P450_sf"/>
</dbReference>
<keyword evidence="4 5" id="KW-0408">Iron</keyword>
<keyword evidence="7" id="KW-1133">Transmembrane helix</keyword>
<feature type="compositionally biased region" description="Basic and acidic residues" evidence="6">
    <location>
        <begin position="620"/>
        <end position="635"/>
    </location>
</feature>
<dbReference type="PRINTS" id="PR00385">
    <property type="entry name" value="P450"/>
</dbReference>
<proteinExistence type="predicted"/>
<comment type="caution">
    <text evidence="8">The sequence shown here is derived from an EMBL/GenBank/DDBJ whole genome shotgun (WGS) entry which is preliminary data.</text>
</comment>
<dbReference type="Proteomes" id="UP000245956">
    <property type="component" value="Unassembled WGS sequence"/>
</dbReference>
<dbReference type="PANTHER" id="PTHR24305">
    <property type="entry name" value="CYTOCHROME P450"/>
    <property type="match status" value="1"/>
</dbReference>
<feature type="transmembrane region" description="Helical" evidence="7">
    <location>
        <begin position="48"/>
        <end position="69"/>
    </location>
</feature>
<accession>A0A2U3DXW0</accession>
<dbReference type="Pfam" id="PF00067">
    <property type="entry name" value="p450"/>
    <property type="match status" value="1"/>
</dbReference>
<dbReference type="AlphaFoldDB" id="A0A2U3DXW0"/>
<evidence type="ECO:0000256" key="2">
    <source>
        <dbReference type="ARBA" id="ARBA00022617"/>
    </source>
</evidence>
<dbReference type="InterPro" id="IPR050121">
    <property type="entry name" value="Cytochrome_P450_monoxygenase"/>
</dbReference>
<keyword evidence="2 5" id="KW-0349">Heme</keyword>
<name>A0A2U3DXW0_PURLI</name>
<evidence type="ECO:0000256" key="3">
    <source>
        <dbReference type="ARBA" id="ARBA00022723"/>
    </source>
</evidence>
<feature type="compositionally biased region" description="Pro residues" evidence="6">
    <location>
        <begin position="698"/>
        <end position="707"/>
    </location>
</feature>
<dbReference type="PRINTS" id="PR00463">
    <property type="entry name" value="EP450I"/>
</dbReference>
<reference evidence="8 9" key="1">
    <citation type="journal article" date="2016" name="Front. Microbiol.">
        <title>Genome and transcriptome sequences reveal the specific parasitism of the nematophagous Purpureocillium lilacinum 36-1.</title>
        <authorList>
            <person name="Xie J."/>
            <person name="Li S."/>
            <person name="Mo C."/>
            <person name="Xiao X."/>
            <person name="Peng D."/>
            <person name="Wang G."/>
            <person name="Xiao Y."/>
        </authorList>
    </citation>
    <scope>NUCLEOTIDE SEQUENCE [LARGE SCALE GENOMIC DNA]</scope>
    <source>
        <strain evidence="8 9">36-1</strain>
    </source>
</reference>
<dbReference type="GO" id="GO:0020037">
    <property type="term" value="F:heme binding"/>
    <property type="evidence" value="ECO:0007669"/>
    <property type="project" value="InterPro"/>
</dbReference>
<dbReference type="GO" id="GO:0004497">
    <property type="term" value="F:monooxygenase activity"/>
    <property type="evidence" value="ECO:0007669"/>
    <property type="project" value="InterPro"/>
</dbReference>
<evidence type="ECO:0000256" key="7">
    <source>
        <dbReference type="SAM" id="Phobius"/>
    </source>
</evidence>
<dbReference type="PANTHER" id="PTHR24305:SF164">
    <property type="entry name" value="P450, PUTATIVE (EUROFUNG)-RELATED"/>
    <property type="match status" value="1"/>
</dbReference>
<feature type="binding site" description="axial binding residue" evidence="5">
    <location>
        <position position="483"/>
    </location>
    <ligand>
        <name>heme</name>
        <dbReference type="ChEBI" id="CHEBI:30413"/>
    </ligand>
    <ligandPart>
        <name>Fe</name>
        <dbReference type="ChEBI" id="CHEBI:18248"/>
    </ligandPart>
</feature>
<dbReference type="GO" id="GO:0005506">
    <property type="term" value="F:iron ion binding"/>
    <property type="evidence" value="ECO:0007669"/>
    <property type="project" value="InterPro"/>
</dbReference>
<feature type="compositionally biased region" description="Gly residues" evidence="6">
    <location>
        <begin position="589"/>
        <end position="598"/>
    </location>
</feature>
<evidence type="ECO:0000256" key="6">
    <source>
        <dbReference type="SAM" id="MobiDB-lite"/>
    </source>
</evidence>
<evidence type="ECO:0000256" key="5">
    <source>
        <dbReference type="PIRSR" id="PIRSR602401-1"/>
    </source>
</evidence>
<dbReference type="InterPro" id="IPR017972">
    <property type="entry name" value="Cyt_P450_CS"/>
</dbReference>
<evidence type="ECO:0000256" key="1">
    <source>
        <dbReference type="ARBA" id="ARBA00001971"/>
    </source>
</evidence>
<dbReference type="SUPFAM" id="SSF48264">
    <property type="entry name" value="Cytochrome P450"/>
    <property type="match status" value="1"/>
</dbReference>
<protein>
    <recommendedName>
        <fullName evidence="10">Cytochrome P450</fullName>
    </recommendedName>
</protein>
<dbReference type="GO" id="GO:0016705">
    <property type="term" value="F:oxidoreductase activity, acting on paired donors, with incorporation or reduction of molecular oxygen"/>
    <property type="evidence" value="ECO:0007669"/>
    <property type="project" value="InterPro"/>
</dbReference>
<dbReference type="InterPro" id="IPR001128">
    <property type="entry name" value="Cyt_P450"/>
</dbReference>
<comment type="cofactor">
    <cofactor evidence="1 5">
        <name>heme</name>
        <dbReference type="ChEBI" id="CHEBI:30413"/>
    </cofactor>
</comment>
<dbReference type="Gene3D" id="1.10.630.10">
    <property type="entry name" value="Cytochrome P450"/>
    <property type="match status" value="1"/>
</dbReference>
<evidence type="ECO:0000313" key="8">
    <source>
        <dbReference type="EMBL" id="PWI67100.1"/>
    </source>
</evidence>
<evidence type="ECO:0000256" key="4">
    <source>
        <dbReference type="ARBA" id="ARBA00023004"/>
    </source>
</evidence>
<keyword evidence="7" id="KW-0812">Transmembrane</keyword>
<feature type="region of interest" description="Disordered" evidence="6">
    <location>
        <begin position="587"/>
        <end position="635"/>
    </location>
</feature>
<organism evidence="8 9">
    <name type="scientific">Purpureocillium lilacinum</name>
    <name type="common">Paecilomyces lilacinus</name>
    <dbReference type="NCBI Taxonomy" id="33203"/>
    <lineage>
        <taxon>Eukaryota</taxon>
        <taxon>Fungi</taxon>
        <taxon>Dikarya</taxon>
        <taxon>Ascomycota</taxon>
        <taxon>Pezizomycotina</taxon>
        <taxon>Sordariomycetes</taxon>
        <taxon>Hypocreomycetidae</taxon>
        <taxon>Hypocreales</taxon>
        <taxon>Ophiocordycipitaceae</taxon>
        <taxon>Purpureocillium</taxon>
    </lineage>
</organism>
<dbReference type="PROSITE" id="PS00086">
    <property type="entry name" value="CYTOCHROME_P450"/>
    <property type="match status" value="1"/>
</dbReference>
<dbReference type="InterPro" id="IPR002401">
    <property type="entry name" value="Cyt_P450_E_grp-I"/>
</dbReference>
<keyword evidence="3 5" id="KW-0479">Metal-binding</keyword>
<evidence type="ECO:0000313" key="9">
    <source>
        <dbReference type="Proteomes" id="UP000245956"/>
    </source>
</evidence>
<sequence length="800" mass="88093">MNHDPAQADLTSKCLASTALDAGRAALEPDSDTGGYVWSHPPARRSTMALLSPFYLGVAAVLLMVVHLVRCLSSPLRKVPGPTVSLFTTLVLKWKELNAGRTMYVHELHQKYGPVVRVSPNEVSFTSWPALKEIYCSGGSGYDKSDFYNLFRIYGRRTMFTTLNKADHAKRKRILADRYANTNVMRSLPMQGIQERSRAFVRRCASTSGKKTSEIFMALHAYACDCITHHLFHPNGSDCLGKKEDEAMMHQVAADDSLQSEDPRSMGPTLRNSDRLISHYNPTLHRLFAGVLSLFVKPREVPLADNYVLETSKRTDAASFTLMSRLEEKSGELDAIDMAAECLDHMVAGIDTTGDSLCFLLWELSQPRSLSYQRRLTEELRSKPEASIDQLPFLDAVLNEALRCFPAIPMSLPRLVPQGGRMVDGVWLPEGTIVSCQAYSVHRINEDVFPEPDKFDPDRWLAPEGDTDRRRLLFAFSNGGRGCVGKHLALAEMKTLLRDVYSQFSTTPDASMTQEAMAMSDQLISTRPMAQRCLLQFHPLVDAPMEKLHCVVGEWASICATAPHQPPGTSRQASSLGLWPQVRAAGTGAAAGAGGTRGQGESLQGAQARVSVAGPWSETARPEDCPPQPHGRDWRRQLRRVNVNVHRAQYTPLQVHFTRREASVQLSMVNGWLAGWVRVPSGARASGWANRPGRYVPALPPPAPPGLSLPQSDPSRLLPDTRAPAKISATPHVASWKELSVAFSRAPLSSRCLLPLPLFVQANISPSLCTIRLLGQPRIPRLLGHLVAPAPPQIKPPSAC</sequence>
<gene>
    <name evidence="8" type="ORF">PCL_04262</name>
</gene>
<dbReference type="CDD" id="cd11059">
    <property type="entry name" value="CYP_fungal"/>
    <property type="match status" value="1"/>
</dbReference>
<keyword evidence="7" id="KW-0472">Membrane</keyword>